<dbReference type="GO" id="GO:0008849">
    <property type="term" value="F:enterochelin esterase activity"/>
    <property type="evidence" value="ECO:0007669"/>
    <property type="project" value="InterPro"/>
</dbReference>
<dbReference type="SUPFAM" id="SSF53474">
    <property type="entry name" value="alpha/beta-Hydrolases"/>
    <property type="match status" value="1"/>
</dbReference>
<organism evidence="7 8">
    <name type="scientific">Oceanospirillum sediminis</name>
    <dbReference type="NCBI Taxonomy" id="2760088"/>
    <lineage>
        <taxon>Bacteria</taxon>
        <taxon>Pseudomonadati</taxon>
        <taxon>Pseudomonadota</taxon>
        <taxon>Gammaproteobacteria</taxon>
        <taxon>Oceanospirillales</taxon>
        <taxon>Oceanospirillaceae</taxon>
        <taxon>Oceanospirillum</taxon>
    </lineage>
</organism>
<dbReference type="EMBL" id="JACJFM010000038">
    <property type="protein sequence ID" value="MBB1488922.1"/>
    <property type="molecule type" value="Genomic_DNA"/>
</dbReference>
<dbReference type="Pfam" id="PF11806">
    <property type="entry name" value="Enterochelin_N"/>
    <property type="match status" value="1"/>
</dbReference>
<evidence type="ECO:0000256" key="1">
    <source>
        <dbReference type="ARBA" id="ARBA00004496"/>
    </source>
</evidence>
<comment type="caution">
    <text evidence="7">The sequence shown here is derived from an EMBL/GenBank/DDBJ whole genome shotgun (WGS) entry which is preliminary data.</text>
</comment>
<feature type="signal peptide" evidence="5">
    <location>
        <begin position="1"/>
        <end position="18"/>
    </location>
</feature>
<keyword evidence="8" id="KW-1185">Reference proteome</keyword>
<sequence>MLRLLSVTALLMSMAARADVISLPVKQMIPVSQSSSYSIEFPLKEGDYLRGNLKGSLPIKAWLAQADGTPVRYLTRTGDIDAKVAFRAPETTTYKLMLQAEADSVNVSLMLEQVPLLKQGQSRTSEITSTAIQKAVLSLAQGKSDDLIWSALVKEGTPLVESPAQIPEAALAEDELLVTFLWKGAKDRVLIMGAPGYEHDAMHRLGETDIWFRSYAMKNDTRLSYKLAPDVPQVEGSEREQRVAILATAQQDPTNPEFWVPDGLNDKYNTLSILELEQAPSDERLYGDTALPVVQRHRLYSPRMGNKRNVDIIVPSSLKTEPGQAVPLAIFFDGKEYQSRIPVPRIMDNLMRAGKIPATVAVLISNPSHAARRTELPCNPDFADFMAQELLPFVAEKTGLRFSASSTLLAGASYGGLASACTAYRYPEKFGLVLSQSGSFWWSPKDSERPEWLTTQFASVPKKPLRFYLSAGHFETNFGESGILSSNRQLELILKTKGYPVQLEEFSAGHDYFHWRATLDRGLIHLLGEK</sequence>
<dbReference type="GO" id="GO:0005506">
    <property type="term" value="F:iron ion binding"/>
    <property type="evidence" value="ECO:0007669"/>
    <property type="project" value="InterPro"/>
</dbReference>
<feature type="domain" description="Enterochelin esterase N-terminal" evidence="6">
    <location>
        <begin position="178"/>
        <end position="283"/>
    </location>
</feature>
<dbReference type="Gene3D" id="3.40.50.1820">
    <property type="entry name" value="alpha/beta hydrolase"/>
    <property type="match status" value="1"/>
</dbReference>
<dbReference type="Proteomes" id="UP000565262">
    <property type="component" value="Unassembled WGS sequence"/>
</dbReference>
<evidence type="ECO:0000259" key="6">
    <source>
        <dbReference type="Pfam" id="PF11806"/>
    </source>
</evidence>
<dbReference type="SUPFAM" id="SSF81296">
    <property type="entry name" value="E set domains"/>
    <property type="match status" value="1"/>
</dbReference>
<name>A0A839IVZ0_9GAMM</name>
<dbReference type="InterPro" id="IPR000801">
    <property type="entry name" value="Esterase-like"/>
</dbReference>
<dbReference type="InterPro" id="IPR029058">
    <property type="entry name" value="AB_hydrolase_fold"/>
</dbReference>
<evidence type="ECO:0000313" key="8">
    <source>
        <dbReference type="Proteomes" id="UP000565262"/>
    </source>
</evidence>
<keyword evidence="2" id="KW-0963">Cytoplasm</keyword>
<dbReference type="GO" id="GO:0005737">
    <property type="term" value="C:cytoplasm"/>
    <property type="evidence" value="ECO:0007669"/>
    <property type="project" value="UniProtKB-SubCell"/>
</dbReference>
<evidence type="ECO:0000256" key="2">
    <source>
        <dbReference type="ARBA" id="ARBA00022490"/>
    </source>
</evidence>
<evidence type="ECO:0000256" key="4">
    <source>
        <dbReference type="ARBA" id="ARBA00024201"/>
    </source>
</evidence>
<proteinExistence type="inferred from homology"/>
<dbReference type="InterPro" id="IPR014756">
    <property type="entry name" value="Ig_E-set"/>
</dbReference>
<dbReference type="RefSeq" id="WP_182810692.1">
    <property type="nucleotide sequence ID" value="NZ_JACJFM010000038.1"/>
</dbReference>
<dbReference type="InterPro" id="IPR013783">
    <property type="entry name" value="Ig-like_fold"/>
</dbReference>
<evidence type="ECO:0000256" key="5">
    <source>
        <dbReference type="SAM" id="SignalP"/>
    </source>
</evidence>
<gene>
    <name evidence="7" type="ORF">H4O21_20130</name>
</gene>
<dbReference type="PANTHER" id="PTHR48098">
    <property type="entry name" value="ENTEROCHELIN ESTERASE-RELATED"/>
    <property type="match status" value="1"/>
</dbReference>
<dbReference type="AlphaFoldDB" id="A0A839IVZ0"/>
<reference evidence="7 8" key="1">
    <citation type="submission" date="2020-08" db="EMBL/GenBank/DDBJ databases">
        <title>Oceanospirillum sp. nov. isolated from marine sediment.</title>
        <authorList>
            <person name="Ji X."/>
        </authorList>
    </citation>
    <scope>NUCLEOTIDE SEQUENCE [LARGE SCALE GENOMIC DNA]</scope>
    <source>
        <strain evidence="7 8">D5</strain>
    </source>
</reference>
<dbReference type="Gene3D" id="2.60.40.10">
    <property type="entry name" value="Immunoglobulins"/>
    <property type="match status" value="1"/>
</dbReference>
<feature type="chain" id="PRO_5032778603" evidence="5">
    <location>
        <begin position="19"/>
        <end position="530"/>
    </location>
</feature>
<dbReference type="InterPro" id="IPR021764">
    <property type="entry name" value="Enterochelin_esterase_N"/>
</dbReference>
<evidence type="ECO:0000313" key="7">
    <source>
        <dbReference type="EMBL" id="MBB1488922.1"/>
    </source>
</evidence>
<dbReference type="PANTHER" id="PTHR48098:SF3">
    <property type="entry name" value="IRON(III) ENTEROBACTIN ESTERASE"/>
    <property type="match status" value="1"/>
</dbReference>
<accession>A0A839IVZ0</accession>
<dbReference type="GO" id="GO:0006826">
    <property type="term" value="P:iron ion transport"/>
    <property type="evidence" value="ECO:0007669"/>
    <property type="project" value="InterPro"/>
</dbReference>
<keyword evidence="3" id="KW-0378">Hydrolase</keyword>
<keyword evidence="5" id="KW-0732">Signal</keyword>
<dbReference type="Pfam" id="PF00756">
    <property type="entry name" value="Esterase"/>
    <property type="match status" value="1"/>
</dbReference>
<comment type="subcellular location">
    <subcellularLocation>
        <location evidence="1">Cytoplasm</location>
    </subcellularLocation>
</comment>
<dbReference type="InterPro" id="IPR050583">
    <property type="entry name" value="Mycobacterial_A85_antigen"/>
</dbReference>
<protein>
    <submittedName>
        <fullName evidence="7">DUF3327 domain-containing protein</fullName>
    </submittedName>
</protein>
<evidence type="ECO:0000256" key="3">
    <source>
        <dbReference type="ARBA" id="ARBA00022801"/>
    </source>
</evidence>
<comment type="similarity">
    <text evidence="4">Belongs to the Fes family.</text>
</comment>